<dbReference type="EMBL" id="CM029046">
    <property type="protein sequence ID" value="KAG2592521.1"/>
    <property type="molecule type" value="Genomic_DNA"/>
</dbReference>
<dbReference type="Proteomes" id="UP000823388">
    <property type="component" value="Chromosome 5N"/>
</dbReference>
<keyword evidence="3" id="KW-1185">Reference proteome</keyword>
<evidence type="ECO:0000256" key="1">
    <source>
        <dbReference type="SAM" id="MobiDB-lite"/>
    </source>
</evidence>
<evidence type="ECO:0000313" key="3">
    <source>
        <dbReference type="Proteomes" id="UP000823388"/>
    </source>
</evidence>
<comment type="caution">
    <text evidence="2">The sequence shown here is derived from an EMBL/GenBank/DDBJ whole genome shotgun (WGS) entry which is preliminary data.</text>
</comment>
<reference evidence="2 3" key="1">
    <citation type="submission" date="2020-05" db="EMBL/GenBank/DDBJ databases">
        <title>WGS assembly of Panicum virgatum.</title>
        <authorList>
            <person name="Lovell J.T."/>
            <person name="Jenkins J."/>
            <person name="Shu S."/>
            <person name="Juenger T.E."/>
            <person name="Schmutz J."/>
        </authorList>
    </citation>
    <scope>NUCLEOTIDE SEQUENCE [LARGE SCALE GENOMIC DNA]</scope>
    <source>
        <strain evidence="3">cv. AP13</strain>
    </source>
</reference>
<proteinExistence type="predicted"/>
<accession>A0A8T0S1K0</accession>
<feature type="region of interest" description="Disordered" evidence="1">
    <location>
        <begin position="1"/>
        <end position="88"/>
    </location>
</feature>
<organism evidence="2 3">
    <name type="scientific">Panicum virgatum</name>
    <name type="common">Blackwell switchgrass</name>
    <dbReference type="NCBI Taxonomy" id="38727"/>
    <lineage>
        <taxon>Eukaryota</taxon>
        <taxon>Viridiplantae</taxon>
        <taxon>Streptophyta</taxon>
        <taxon>Embryophyta</taxon>
        <taxon>Tracheophyta</taxon>
        <taxon>Spermatophyta</taxon>
        <taxon>Magnoliopsida</taxon>
        <taxon>Liliopsida</taxon>
        <taxon>Poales</taxon>
        <taxon>Poaceae</taxon>
        <taxon>PACMAD clade</taxon>
        <taxon>Panicoideae</taxon>
        <taxon>Panicodae</taxon>
        <taxon>Paniceae</taxon>
        <taxon>Panicinae</taxon>
        <taxon>Panicum</taxon>
        <taxon>Panicum sect. Hiantes</taxon>
    </lineage>
</organism>
<sequence>MPTAPSTRHESTTAATSDSEAPSRGPDAPLPAAIGSPSPRQRTKRPATELPAGAGRPSAPIRGARGRSWMTDDVTTKGTPARRSSDPHSLIDEWLHGKSPYFISIPIPFPNRRFNY</sequence>
<evidence type="ECO:0000313" key="2">
    <source>
        <dbReference type="EMBL" id="KAG2592521.1"/>
    </source>
</evidence>
<protein>
    <submittedName>
        <fullName evidence="2">Uncharacterized protein</fullName>
    </submittedName>
</protein>
<gene>
    <name evidence="2" type="ORF">PVAP13_5NG557466</name>
</gene>
<name>A0A8T0S1K0_PANVG</name>
<feature type="compositionally biased region" description="Polar residues" evidence="1">
    <location>
        <begin position="1"/>
        <end position="20"/>
    </location>
</feature>
<dbReference type="AlphaFoldDB" id="A0A8T0S1K0"/>